<dbReference type="InterPro" id="IPR007871">
    <property type="entry name" value="Methyltransferase_TRM13"/>
</dbReference>
<feature type="domain" description="CHHC U11-48K-type" evidence="17">
    <location>
        <begin position="108"/>
        <end position="135"/>
    </location>
</feature>
<dbReference type="GO" id="GO:0106050">
    <property type="term" value="F:tRNA 2'-O-methyltransferase activity"/>
    <property type="evidence" value="ECO:0007669"/>
    <property type="project" value="UniProtKB-UniRule"/>
</dbReference>
<evidence type="ECO:0000256" key="12">
    <source>
        <dbReference type="ARBA" id="ARBA00048165"/>
    </source>
</evidence>
<keyword evidence="5 15" id="KW-0489">Methyltransferase</keyword>
<dbReference type="AlphaFoldDB" id="A0A9N8VDM9"/>
<evidence type="ECO:0000256" key="9">
    <source>
        <dbReference type="ARBA" id="ARBA00022723"/>
    </source>
</evidence>
<evidence type="ECO:0000259" key="17">
    <source>
        <dbReference type="PROSITE" id="PS51800"/>
    </source>
</evidence>
<proteinExistence type="inferred from homology"/>
<evidence type="ECO:0000256" key="16">
    <source>
        <dbReference type="SAM" id="MobiDB-lite"/>
    </source>
</evidence>
<evidence type="ECO:0000256" key="1">
    <source>
        <dbReference type="ARBA" id="ARBA00002267"/>
    </source>
</evidence>
<evidence type="ECO:0000313" key="18">
    <source>
        <dbReference type="EMBL" id="CAG8446205.1"/>
    </source>
</evidence>
<evidence type="ECO:0000256" key="2">
    <source>
        <dbReference type="ARBA" id="ARBA00005265"/>
    </source>
</evidence>
<evidence type="ECO:0000256" key="10">
    <source>
        <dbReference type="ARBA" id="ARBA00022771"/>
    </source>
</evidence>
<evidence type="ECO:0000256" key="7">
    <source>
        <dbReference type="ARBA" id="ARBA00022691"/>
    </source>
</evidence>
<comment type="catalytic activity">
    <reaction evidence="14 15">
        <text>adenosine(4) in tRNA(His) + S-adenosyl-L-methionine = 2'-O-methyladenosine(4) in tRNA(His) + S-adenosyl-L-homocysteine + H(+)</text>
        <dbReference type="Rhea" id="RHEA:43196"/>
        <dbReference type="Rhea" id="RHEA-COMP:10401"/>
        <dbReference type="Rhea" id="RHEA-COMP:10402"/>
        <dbReference type="ChEBI" id="CHEBI:15378"/>
        <dbReference type="ChEBI" id="CHEBI:57856"/>
        <dbReference type="ChEBI" id="CHEBI:59789"/>
        <dbReference type="ChEBI" id="CHEBI:74411"/>
        <dbReference type="ChEBI" id="CHEBI:74477"/>
        <dbReference type="EC" id="2.1.1.225"/>
    </reaction>
</comment>
<evidence type="ECO:0000256" key="14">
    <source>
        <dbReference type="ARBA" id="ARBA00049393"/>
    </source>
</evidence>
<dbReference type="Proteomes" id="UP000789570">
    <property type="component" value="Unassembled WGS sequence"/>
</dbReference>
<dbReference type="GO" id="GO:0008270">
    <property type="term" value="F:zinc ion binding"/>
    <property type="evidence" value="ECO:0007669"/>
    <property type="project" value="UniProtKB-KW"/>
</dbReference>
<dbReference type="GO" id="GO:0030488">
    <property type="term" value="P:tRNA methylation"/>
    <property type="evidence" value="ECO:0007669"/>
    <property type="project" value="InterPro"/>
</dbReference>
<gene>
    <name evidence="18" type="ORF">FCALED_LOCUS915</name>
</gene>
<dbReference type="Pfam" id="PF05206">
    <property type="entry name" value="TRM13"/>
    <property type="match status" value="1"/>
</dbReference>
<dbReference type="PANTHER" id="PTHR12998:SF0">
    <property type="entry name" value="TRNA:M(4)X MODIFICATION ENZYME TRM13 HOMOLOG"/>
    <property type="match status" value="1"/>
</dbReference>
<dbReference type="Pfam" id="PF05253">
    <property type="entry name" value="zf-U11-48K"/>
    <property type="match status" value="1"/>
</dbReference>
<dbReference type="InterPro" id="IPR022776">
    <property type="entry name" value="TRM13/UPF0224_CHHC_Znf_dom"/>
</dbReference>
<dbReference type="EC" id="2.1.1.225" evidence="3 15"/>
<keyword evidence="9 15" id="KW-0479">Metal-binding</keyword>
<dbReference type="InterPro" id="IPR021721">
    <property type="entry name" value="Znf_CCCH-type_TRM13"/>
</dbReference>
<keyword evidence="10 15" id="KW-0863">Zinc-finger</keyword>
<evidence type="ECO:0000256" key="8">
    <source>
        <dbReference type="ARBA" id="ARBA00022694"/>
    </source>
</evidence>
<comment type="function">
    <text evidence="1 15">tRNA methylase which 2'-O-methylates cytidine(4) in tRNA(Pro) and tRNA(Gly)(GCC), and adenosine(4) in tRNA(His).</text>
</comment>
<name>A0A9N8VDM9_9GLOM</name>
<keyword evidence="7 15" id="KW-0949">S-adenosyl-L-methionine</keyword>
<dbReference type="Pfam" id="PF11722">
    <property type="entry name" value="zf-TRM13_CCCH"/>
    <property type="match status" value="1"/>
</dbReference>
<dbReference type="PANTHER" id="PTHR12998">
    <property type="entry name" value="TRNA:M(4)X MODIFICATION ENZYME TRM13 HOMOLOG"/>
    <property type="match status" value="1"/>
</dbReference>
<evidence type="ECO:0000256" key="4">
    <source>
        <dbReference type="ARBA" id="ARBA00015883"/>
    </source>
</evidence>
<keyword evidence="19" id="KW-1185">Reference proteome</keyword>
<protein>
    <recommendedName>
        <fullName evidence="4 15">tRNA:m(4)X modification enzyme TRM13</fullName>
        <ecNumber evidence="3 15">2.1.1.225</ecNumber>
    </recommendedName>
</protein>
<feature type="compositionally biased region" description="Basic and acidic residues" evidence="16">
    <location>
        <begin position="45"/>
        <end position="59"/>
    </location>
</feature>
<feature type="region of interest" description="Disordered" evidence="16">
    <location>
        <begin position="43"/>
        <end position="70"/>
    </location>
</feature>
<comment type="catalytic activity">
    <reaction evidence="13 15">
        <text>cytidine(4) in tRNA(Gly)(GCC) + S-adenosyl-L-methionine = 2'-O-methylcytidine(4) in tRNA(Gly)(GCC) + S-adenosyl-L-homocysteine + H(+)</text>
        <dbReference type="Rhea" id="RHEA:43192"/>
        <dbReference type="Rhea" id="RHEA-COMP:10399"/>
        <dbReference type="Rhea" id="RHEA-COMP:10400"/>
        <dbReference type="ChEBI" id="CHEBI:15378"/>
        <dbReference type="ChEBI" id="CHEBI:57856"/>
        <dbReference type="ChEBI" id="CHEBI:59789"/>
        <dbReference type="ChEBI" id="CHEBI:74495"/>
        <dbReference type="ChEBI" id="CHEBI:82748"/>
        <dbReference type="EC" id="2.1.1.225"/>
    </reaction>
</comment>
<accession>A0A9N8VDM9</accession>
<keyword evidence="11 15" id="KW-0862">Zinc</keyword>
<comment type="caution">
    <text evidence="18">The sequence shown here is derived from an EMBL/GenBank/DDBJ whole genome shotgun (WGS) entry which is preliminary data.</text>
</comment>
<reference evidence="18" key="1">
    <citation type="submission" date="2021-06" db="EMBL/GenBank/DDBJ databases">
        <authorList>
            <person name="Kallberg Y."/>
            <person name="Tangrot J."/>
            <person name="Rosling A."/>
        </authorList>
    </citation>
    <scope>NUCLEOTIDE SEQUENCE</scope>
    <source>
        <strain evidence="18">UK204</strain>
    </source>
</reference>
<evidence type="ECO:0000256" key="3">
    <source>
        <dbReference type="ARBA" id="ARBA00012810"/>
    </source>
</evidence>
<sequence>MELFNTKRTEFPNLLEFSQFNLYCGYSLLGKRPVNKVEQMSFKNMPKEPKAKRQKEKETPPPPPSDNPRQCHFWVKRKRRYCHLPTKIDNDFCGEHAIYDAKRKDKERIVCPYDPSHTVNKDELEKHLEKKCNARPPPIPSYFSLNINCTLPFPEFEEKVTLSHLSKETLDILINNVNQWFQKLVPSIKTEVLDHLVLKEKKESTKNGKHAVQQASLIGHLKRLQLLRKDACFIEYGSGKGELSYFTKLAVQDEGSASFILIDRKNTRCKFDNVIRGTSEKKSLVKRIGMDIKDLDLSKLDLLKGKDVVVYSKHLCGSATDITLKSLVNHAKSNTDGNPVVGIIIALCCHQLCRYHMFPYQEYLQDFGITENDFKRLCAMSSWAICGQRSTGDKNFTVEDDEDNHAYDEVEDEEENNKMHYSGLEHSEREQLGYKCKRIIDVGRTKYLEANGFDVELIYYVEPSTSLENLALMAIPKNK</sequence>
<evidence type="ECO:0000256" key="11">
    <source>
        <dbReference type="ARBA" id="ARBA00022833"/>
    </source>
</evidence>
<keyword evidence="6 15" id="KW-0808">Transferase</keyword>
<comment type="catalytic activity">
    <reaction evidence="12 15">
        <text>cytidine(4) in tRNA(Pro) + S-adenosyl-L-methionine = 2'-O-methylcytidine(4) in tRNA(Pro) + S-adenosyl-L-homocysteine + H(+)</text>
        <dbReference type="Rhea" id="RHEA:32767"/>
        <dbReference type="Rhea" id="RHEA-COMP:10397"/>
        <dbReference type="Rhea" id="RHEA-COMP:10398"/>
        <dbReference type="ChEBI" id="CHEBI:15378"/>
        <dbReference type="ChEBI" id="CHEBI:57856"/>
        <dbReference type="ChEBI" id="CHEBI:59789"/>
        <dbReference type="ChEBI" id="CHEBI:74495"/>
        <dbReference type="ChEBI" id="CHEBI:82748"/>
        <dbReference type="EC" id="2.1.1.225"/>
    </reaction>
</comment>
<evidence type="ECO:0000256" key="5">
    <source>
        <dbReference type="ARBA" id="ARBA00022603"/>
    </source>
</evidence>
<evidence type="ECO:0000256" key="13">
    <source>
        <dbReference type="ARBA" id="ARBA00048635"/>
    </source>
</evidence>
<dbReference type="InterPro" id="IPR039044">
    <property type="entry name" value="Trm13"/>
</dbReference>
<dbReference type="EMBL" id="CAJVPQ010000106">
    <property type="protein sequence ID" value="CAG8446205.1"/>
    <property type="molecule type" value="Genomic_DNA"/>
</dbReference>
<evidence type="ECO:0000313" key="19">
    <source>
        <dbReference type="Proteomes" id="UP000789570"/>
    </source>
</evidence>
<dbReference type="OrthoDB" id="258806at2759"/>
<comment type="similarity">
    <text evidence="2 15">Belongs to the methyltransferase TRM13 family.</text>
</comment>
<organism evidence="18 19">
    <name type="scientific">Funneliformis caledonium</name>
    <dbReference type="NCBI Taxonomy" id="1117310"/>
    <lineage>
        <taxon>Eukaryota</taxon>
        <taxon>Fungi</taxon>
        <taxon>Fungi incertae sedis</taxon>
        <taxon>Mucoromycota</taxon>
        <taxon>Glomeromycotina</taxon>
        <taxon>Glomeromycetes</taxon>
        <taxon>Glomerales</taxon>
        <taxon>Glomeraceae</taxon>
        <taxon>Funneliformis</taxon>
    </lineage>
</organism>
<dbReference type="PROSITE" id="PS51800">
    <property type="entry name" value="ZF_CHHC_U11_48K"/>
    <property type="match status" value="1"/>
</dbReference>
<keyword evidence="8 15" id="KW-0819">tRNA processing</keyword>
<evidence type="ECO:0000256" key="15">
    <source>
        <dbReference type="RuleBase" id="RU367103"/>
    </source>
</evidence>
<evidence type="ECO:0000256" key="6">
    <source>
        <dbReference type="ARBA" id="ARBA00022679"/>
    </source>
</evidence>